<feature type="compositionally biased region" description="Gly residues" evidence="3">
    <location>
        <begin position="408"/>
        <end position="417"/>
    </location>
</feature>
<evidence type="ECO:0000313" key="4">
    <source>
        <dbReference type="EMBL" id="MFC4061980.1"/>
    </source>
</evidence>
<keyword evidence="5" id="KW-1185">Reference proteome</keyword>
<comment type="similarity">
    <text evidence="1">Belongs to the ADP-ribosylglycohydrolase family.</text>
</comment>
<organism evidence="4 5">
    <name type="scientific">Planomonospora corallina</name>
    <dbReference type="NCBI Taxonomy" id="1806052"/>
    <lineage>
        <taxon>Bacteria</taxon>
        <taxon>Bacillati</taxon>
        <taxon>Actinomycetota</taxon>
        <taxon>Actinomycetes</taxon>
        <taxon>Streptosporangiales</taxon>
        <taxon>Streptosporangiaceae</taxon>
        <taxon>Planomonospora</taxon>
    </lineage>
</organism>
<name>A0ABV8IJJ4_9ACTN</name>
<feature type="region of interest" description="Disordered" evidence="3">
    <location>
        <begin position="388"/>
        <end position="428"/>
    </location>
</feature>
<dbReference type="Proteomes" id="UP001595850">
    <property type="component" value="Unassembled WGS sequence"/>
</dbReference>
<dbReference type="InterPro" id="IPR036705">
    <property type="entry name" value="Ribosyl_crysJ1_sf"/>
</dbReference>
<evidence type="ECO:0000256" key="3">
    <source>
        <dbReference type="SAM" id="MobiDB-lite"/>
    </source>
</evidence>
<gene>
    <name evidence="4" type="ORF">ACFOWE_27070</name>
</gene>
<reference evidence="5" key="1">
    <citation type="journal article" date="2019" name="Int. J. Syst. Evol. Microbiol.">
        <title>The Global Catalogue of Microorganisms (GCM) 10K type strain sequencing project: providing services to taxonomists for standard genome sequencing and annotation.</title>
        <authorList>
            <consortium name="The Broad Institute Genomics Platform"/>
            <consortium name="The Broad Institute Genome Sequencing Center for Infectious Disease"/>
            <person name="Wu L."/>
            <person name="Ma J."/>
        </authorList>
    </citation>
    <scope>NUCLEOTIDE SEQUENCE [LARGE SCALE GENOMIC DNA]</scope>
    <source>
        <strain evidence="5">TBRC 4489</strain>
    </source>
</reference>
<sequence>MNDPAPAVPYGSRVRGCLLGGAVGDALGNPVEFDSLARIRARYGPAGLTAMVETEITDDTQMTLFTAEGLIRARLHSGDPLTSVSDAYLRWLDTQSRTAPPSQYGNTGRATSGGTGGGIGGGGESGTGGGTNGGTGRATSGDAGGGFRTGWLRTERWLYARRAPGNACLSGLRSRIVPPPPETPLAHGPVNPGSKGCGTVMRSAPFGLLPRTEPAGDPALLAVAAARLTHGHPTAAIASGALAHLVSRLVAGDDLAGAVDSADEWLSAFDGQGREHRETREALRAARKLAEAGDPSPEKVETLGGAWIAEEALAIAVYCALAEPDPRRALLLAVNHSGDADSTGAICGNIIGAAYGEAALPANWAEAVEGRRTILRIADDLVAVFGGAADDPAHGPGHGPADDPADGPAGGASGGPLPGDLAARYPSA</sequence>
<dbReference type="InterPro" id="IPR050792">
    <property type="entry name" value="ADP-ribosylglycohydrolase"/>
</dbReference>
<dbReference type="Pfam" id="PF03747">
    <property type="entry name" value="ADP_ribosyl_GH"/>
    <property type="match status" value="2"/>
</dbReference>
<proteinExistence type="inferred from homology"/>
<feature type="compositionally biased region" description="Gly residues" evidence="3">
    <location>
        <begin position="111"/>
        <end position="147"/>
    </location>
</feature>
<dbReference type="PANTHER" id="PTHR16222:SF24">
    <property type="entry name" value="ADP-RIBOSYLHYDROLASE ARH3"/>
    <property type="match status" value="1"/>
</dbReference>
<keyword evidence="2" id="KW-0378">Hydrolase</keyword>
<evidence type="ECO:0000313" key="5">
    <source>
        <dbReference type="Proteomes" id="UP001595850"/>
    </source>
</evidence>
<protein>
    <submittedName>
        <fullName evidence="4">ADP-ribosylglycohydrolase family protein</fullName>
    </submittedName>
</protein>
<feature type="region of interest" description="Disordered" evidence="3">
    <location>
        <begin position="97"/>
        <end position="147"/>
    </location>
</feature>
<dbReference type="PANTHER" id="PTHR16222">
    <property type="entry name" value="ADP-RIBOSYLGLYCOHYDROLASE"/>
    <property type="match status" value="1"/>
</dbReference>
<accession>A0ABV8IJJ4</accession>
<comment type="caution">
    <text evidence="4">The sequence shown here is derived from an EMBL/GenBank/DDBJ whole genome shotgun (WGS) entry which is preliminary data.</text>
</comment>
<dbReference type="EMBL" id="JBHSBM010000040">
    <property type="protein sequence ID" value="MFC4061980.1"/>
    <property type="molecule type" value="Genomic_DNA"/>
</dbReference>
<dbReference type="InterPro" id="IPR005502">
    <property type="entry name" value="Ribosyl_crysJ1"/>
</dbReference>
<dbReference type="SUPFAM" id="SSF101478">
    <property type="entry name" value="ADP-ribosylglycohydrolase"/>
    <property type="match status" value="1"/>
</dbReference>
<dbReference type="Gene3D" id="1.10.4080.10">
    <property type="entry name" value="ADP-ribosylation/Crystallin J1"/>
    <property type="match status" value="2"/>
</dbReference>
<dbReference type="RefSeq" id="WP_377292675.1">
    <property type="nucleotide sequence ID" value="NZ_JBHSBM010000040.1"/>
</dbReference>
<evidence type="ECO:0000256" key="2">
    <source>
        <dbReference type="ARBA" id="ARBA00022801"/>
    </source>
</evidence>
<evidence type="ECO:0000256" key="1">
    <source>
        <dbReference type="ARBA" id="ARBA00010702"/>
    </source>
</evidence>
<feature type="compositionally biased region" description="Low complexity" evidence="3">
    <location>
        <begin position="418"/>
        <end position="428"/>
    </location>
</feature>